<keyword evidence="5" id="KW-0175">Coiled coil</keyword>
<dbReference type="PRINTS" id="PR00260">
    <property type="entry name" value="CHEMTRNSDUCR"/>
</dbReference>
<keyword evidence="7" id="KW-0812">Transmembrane</keyword>
<dbReference type="RefSeq" id="WP_188407323.1">
    <property type="nucleotide sequence ID" value="NZ_BMDY01000005.1"/>
</dbReference>
<feature type="domain" description="HAMP" evidence="9">
    <location>
        <begin position="332"/>
        <end position="384"/>
    </location>
</feature>
<keyword evidence="7" id="KW-0472">Membrane</keyword>
<evidence type="ECO:0000259" key="8">
    <source>
        <dbReference type="PROSITE" id="PS50111"/>
    </source>
</evidence>
<dbReference type="InterPro" id="IPR003660">
    <property type="entry name" value="HAMP_dom"/>
</dbReference>
<accession>A0ABQ1HYP3</accession>
<evidence type="ECO:0000313" key="10">
    <source>
        <dbReference type="EMBL" id="GGA99739.1"/>
    </source>
</evidence>
<keyword evidence="11" id="KW-1185">Reference proteome</keyword>
<organism evidence="10 11">
    <name type="scientific">Agarivorans gilvus</name>
    <dbReference type="NCBI Taxonomy" id="680279"/>
    <lineage>
        <taxon>Bacteria</taxon>
        <taxon>Pseudomonadati</taxon>
        <taxon>Pseudomonadota</taxon>
        <taxon>Gammaproteobacteria</taxon>
        <taxon>Alteromonadales</taxon>
        <taxon>Alteromonadaceae</taxon>
        <taxon>Agarivorans</taxon>
    </lineage>
</organism>
<dbReference type="PROSITE" id="PS50885">
    <property type="entry name" value="HAMP"/>
    <property type="match status" value="1"/>
</dbReference>
<evidence type="ECO:0000259" key="9">
    <source>
        <dbReference type="PROSITE" id="PS50885"/>
    </source>
</evidence>
<dbReference type="SUPFAM" id="SSF58104">
    <property type="entry name" value="Methyl-accepting chemotaxis protein (MCP) signaling domain"/>
    <property type="match status" value="1"/>
</dbReference>
<dbReference type="Gene3D" id="1.10.287.950">
    <property type="entry name" value="Methyl-accepting chemotaxis protein"/>
    <property type="match status" value="1"/>
</dbReference>
<comment type="similarity">
    <text evidence="3">Belongs to the methyl-accepting chemotaxis (MCP) protein family.</text>
</comment>
<protein>
    <submittedName>
        <fullName evidence="10">Methyl-accepting chemotaxis protein</fullName>
    </submittedName>
</protein>
<evidence type="ECO:0000256" key="7">
    <source>
        <dbReference type="SAM" id="Phobius"/>
    </source>
</evidence>
<dbReference type="SMART" id="SM00283">
    <property type="entry name" value="MA"/>
    <property type="match status" value="1"/>
</dbReference>
<evidence type="ECO:0000256" key="2">
    <source>
        <dbReference type="ARBA" id="ARBA00023224"/>
    </source>
</evidence>
<evidence type="ECO:0000256" key="4">
    <source>
        <dbReference type="PROSITE-ProRule" id="PRU00284"/>
    </source>
</evidence>
<evidence type="ECO:0000256" key="3">
    <source>
        <dbReference type="ARBA" id="ARBA00029447"/>
    </source>
</evidence>
<keyword evidence="7" id="KW-1133">Transmembrane helix</keyword>
<dbReference type="EMBL" id="BMDY01000005">
    <property type="protein sequence ID" value="GGA99739.1"/>
    <property type="molecule type" value="Genomic_DNA"/>
</dbReference>
<name>A0ABQ1HYP3_9ALTE</name>
<dbReference type="PANTHER" id="PTHR32089:SF112">
    <property type="entry name" value="LYSOZYME-LIKE PROTEIN-RELATED"/>
    <property type="match status" value="1"/>
</dbReference>
<dbReference type="InterPro" id="IPR004089">
    <property type="entry name" value="MCPsignal_dom"/>
</dbReference>
<reference evidence="11" key="1">
    <citation type="journal article" date="2019" name="Int. J. Syst. Evol. Microbiol.">
        <title>The Global Catalogue of Microorganisms (GCM) 10K type strain sequencing project: providing services to taxonomists for standard genome sequencing and annotation.</title>
        <authorList>
            <consortium name="The Broad Institute Genomics Platform"/>
            <consortium name="The Broad Institute Genome Sequencing Center for Infectious Disease"/>
            <person name="Wu L."/>
            <person name="Ma J."/>
        </authorList>
    </citation>
    <scope>NUCLEOTIDE SEQUENCE [LARGE SCALE GENOMIC DNA]</scope>
    <source>
        <strain evidence="11">CGMCC 1.10131</strain>
    </source>
</reference>
<dbReference type="Proteomes" id="UP000651977">
    <property type="component" value="Unassembled WGS sequence"/>
</dbReference>
<dbReference type="Pfam" id="PF00015">
    <property type="entry name" value="MCPsignal"/>
    <property type="match status" value="1"/>
</dbReference>
<dbReference type="InterPro" id="IPR004090">
    <property type="entry name" value="Chemotax_Me-accpt_rcpt"/>
</dbReference>
<dbReference type="PANTHER" id="PTHR32089">
    <property type="entry name" value="METHYL-ACCEPTING CHEMOTAXIS PROTEIN MCPB"/>
    <property type="match status" value="1"/>
</dbReference>
<comment type="caution">
    <text evidence="10">The sequence shown here is derived from an EMBL/GenBank/DDBJ whole genome shotgun (WGS) entry which is preliminary data.</text>
</comment>
<dbReference type="Pfam" id="PF00672">
    <property type="entry name" value="HAMP"/>
    <property type="match status" value="1"/>
</dbReference>
<keyword evidence="2 4" id="KW-0807">Transducer</keyword>
<evidence type="ECO:0000256" key="1">
    <source>
        <dbReference type="ARBA" id="ARBA00004370"/>
    </source>
</evidence>
<comment type="subcellular location">
    <subcellularLocation>
        <location evidence="1">Membrane</location>
    </subcellularLocation>
</comment>
<proteinExistence type="inferred from homology"/>
<dbReference type="PROSITE" id="PS50111">
    <property type="entry name" value="CHEMOTAXIS_TRANSDUC_2"/>
    <property type="match status" value="1"/>
</dbReference>
<sequence length="664" mass="73634">MKLNVVTRTLLGFAVLLTLLIVVALIGQFNMRQLENQLNITVSKLAPMAERTNQLSGILLNAARQVGLHSGSVDLEQSQAIEQKLNSLFEQYQQRMQALSELSQSYPKILEGLSQLNQQVSQIEQTSQQQLTLNNQGLQAQQNITASSQQFSNQWKSFQDDMAFLMEMVDENAEWLVTGMQADIAAFSASLEKLLYAASEEQFNSQLSVIESYQQSLNNKYQQLLKLDPDSAEELSNYFKLLQQAFAEQGLFDQLKRQQQLTSIQNAQLLQLNQLTDQALLLLDQSAEQLSQIIIAAHQQAQHSSRSASVQTIVVLLISIVITVLVAWSVSRQIKRPLGQTLAQIKAMVEGDFSRDMSSSSDDEFGQIAHQLQRLSEQMNLLLSQMKDNAKQLANSASSGLSTSEHSHQVMQNQQEQSQIVASAVSQMEAGVNEVSEQAQQSRDDINQVTQLTQRSHQAAQSTLSTTSQLQSTVLDASQQVAELKQQSDDINSIVDVIQGIAEQTNLLALNAAIEAARAGEQGRGFAVVADEVRSLATRSREATEEILAMIELLQSRAQQTTDMMLQGETMVASCIDEAEQSSQQLEQVAQLLNNIQQRSEQIALNAQDKHQVALQVANNVTTIVELSELASHDANKNQQISEALQQQSQQQLTELSRFKLNQV</sequence>
<feature type="coiled-coil region" evidence="5">
    <location>
        <begin position="432"/>
        <end position="487"/>
    </location>
</feature>
<gene>
    <name evidence="10" type="ORF">GCM10007414_11020</name>
</gene>
<feature type="domain" description="Methyl-accepting transducer" evidence="8">
    <location>
        <begin position="389"/>
        <end position="625"/>
    </location>
</feature>
<feature type="transmembrane region" description="Helical" evidence="7">
    <location>
        <begin position="308"/>
        <end position="330"/>
    </location>
</feature>
<evidence type="ECO:0000256" key="5">
    <source>
        <dbReference type="SAM" id="Coils"/>
    </source>
</evidence>
<evidence type="ECO:0000313" key="11">
    <source>
        <dbReference type="Proteomes" id="UP000651977"/>
    </source>
</evidence>
<feature type="region of interest" description="Disordered" evidence="6">
    <location>
        <begin position="393"/>
        <end position="418"/>
    </location>
</feature>
<dbReference type="SMART" id="SM00304">
    <property type="entry name" value="HAMP"/>
    <property type="match status" value="1"/>
</dbReference>
<evidence type="ECO:0000256" key="6">
    <source>
        <dbReference type="SAM" id="MobiDB-lite"/>
    </source>
</evidence>